<dbReference type="GO" id="GO:0055129">
    <property type="term" value="P:L-proline biosynthetic process"/>
    <property type="evidence" value="ECO:0007669"/>
    <property type="project" value="UniProtKB-UniRule"/>
</dbReference>
<dbReference type="Pfam" id="PF14748">
    <property type="entry name" value="P5CR_dimer"/>
    <property type="match status" value="1"/>
</dbReference>
<protein>
    <recommendedName>
        <fullName evidence="4 5">Pyrroline-5-carboxylate reductase</fullName>
        <shortName evidence="4">P5C reductase</shortName>
        <shortName evidence="4">P5CR</shortName>
        <ecNumber evidence="4 5">1.5.1.2</ecNumber>
    </recommendedName>
    <alternativeName>
        <fullName evidence="4">PCA reductase</fullName>
    </alternativeName>
</protein>
<keyword evidence="4 7" id="KW-0028">Amino-acid biosynthesis</keyword>
<dbReference type="AlphaFoldDB" id="A0A917JWG0"/>
<dbReference type="PIRSF" id="PIRSF000193">
    <property type="entry name" value="Pyrrol-5-carb_rd"/>
    <property type="match status" value="1"/>
</dbReference>
<evidence type="ECO:0000256" key="7">
    <source>
        <dbReference type="RuleBase" id="RU003903"/>
    </source>
</evidence>
<organism evidence="10 11">
    <name type="scientific">Legionella impletisoli</name>
    <dbReference type="NCBI Taxonomy" id="343510"/>
    <lineage>
        <taxon>Bacteria</taxon>
        <taxon>Pseudomonadati</taxon>
        <taxon>Pseudomonadota</taxon>
        <taxon>Gammaproteobacteria</taxon>
        <taxon>Legionellales</taxon>
        <taxon>Legionellaceae</taxon>
        <taxon>Legionella</taxon>
    </lineage>
</organism>
<evidence type="ECO:0000256" key="2">
    <source>
        <dbReference type="ARBA" id="ARBA00022857"/>
    </source>
</evidence>
<dbReference type="EMBL" id="BMOB01000005">
    <property type="protein sequence ID" value="GGI85867.1"/>
    <property type="molecule type" value="Genomic_DNA"/>
</dbReference>
<dbReference type="EC" id="1.5.1.2" evidence="4 5"/>
<name>A0A917JWG0_9GAMM</name>
<comment type="similarity">
    <text evidence="1 4 7">Belongs to the pyrroline-5-carboxylate reductase family.</text>
</comment>
<feature type="binding site" evidence="6">
    <location>
        <position position="49"/>
    </location>
    <ligand>
        <name>NADPH</name>
        <dbReference type="ChEBI" id="CHEBI:57783"/>
    </ligand>
</feature>
<dbReference type="PANTHER" id="PTHR11645:SF0">
    <property type="entry name" value="PYRROLINE-5-CARBOXYLATE REDUCTASE 3"/>
    <property type="match status" value="1"/>
</dbReference>
<evidence type="ECO:0000313" key="10">
    <source>
        <dbReference type="EMBL" id="GGI85867.1"/>
    </source>
</evidence>
<comment type="catalytic activity">
    <reaction evidence="4 7">
        <text>L-proline + NADP(+) = (S)-1-pyrroline-5-carboxylate + NADPH + 2 H(+)</text>
        <dbReference type="Rhea" id="RHEA:14109"/>
        <dbReference type="ChEBI" id="CHEBI:15378"/>
        <dbReference type="ChEBI" id="CHEBI:17388"/>
        <dbReference type="ChEBI" id="CHEBI:57783"/>
        <dbReference type="ChEBI" id="CHEBI:58349"/>
        <dbReference type="ChEBI" id="CHEBI:60039"/>
        <dbReference type="EC" id="1.5.1.2"/>
    </reaction>
</comment>
<dbReference type="SUPFAM" id="SSF51735">
    <property type="entry name" value="NAD(P)-binding Rossmann-fold domains"/>
    <property type="match status" value="1"/>
</dbReference>
<dbReference type="NCBIfam" id="TIGR00112">
    <property type="entry name" value="proC"/>
    <property type="match status" value="1"/>
</dbReference>
<dbReference type="InterPro" id="IPR053790">
    <property type="entry name" value="P5CR-like_CS"/>
</dbReference>
<accession>A0A917JWG0</accession>
<dbReference type="Gene3D" id="3.40.50.720">
    <property type="entry name" value="NAD(P)-binding Rossmann-like Domain"/>
    <property type="match status" value="1"/>
</dbReference>
<evidence type="ECO:0000256" key="6">
    <source>
        <dbReference type="PIRSR" id="PIRSR000193-1"/>
    </source>
</evidence>
<dbReference type="InterPro" id="IPR008927">
    <property type="entry name" value="6-PGluconate_DH-like_C_sf"/>
</dbReference>
<reference evidence="10" key="2">
    <citation type="submission" date="2020-09" db="EMBL/GenBank/DDBJ databases">
        <authorList>
            <person name="Sun Q."/>
            <person name="Ohkuma M."/>
        </authorList>
    </citation>
    <scope>NUCLEOTIDE SEQUENCE</scope>
    <source>
        <strain evidence="10">JCM 13919</strain>
    </source>
</reference>
<comment type="pathway">
    <text evidence="4 7">Amino-acid biosynthesis; L-proline biosynthesis; L-proline from L-glutamate 5-semialdehyde: step 1/1.</text>
</comment>
<keyword evidence="2 4" id="KW-0521">NADP</keyword>
<dbReference type="SUPFAM" id="SSF48179">
    <property type="entry name" value="6-phosphogluconate dehydrogenase C-terminal domain-like"/>
    <property type="match status" value="1"/>
</dbReference>
<evidence type="ECO:0000256" key="1">
    <source>
        <dbReference type="ARBA" id="ARBA00005525"/>
    </source>
</evidence>
<evidence type="ECO:0000256" key="4">
    <source>
        <dbReference type="HAMAP-Rule" id="MF_01925"/>
    </source>
</evidence>
<evidence type="ECO:0000256" key="3">
    <source>
        <dbReference type="ARBA" id="ARBA00023002"/>
    </source>
</evidence>
<dbReference type="FunFam" id="1.10.3730.10:FF:000001">
    <property type="entry name" value="Pyrroline-5-carboxylate reductase"/>
    <property type="match status" value="1"/>
</dbReference>
<dbReference type="Gene3D" id="1.10.3730.10">
    <property type="entry name" value="ProC C-terminal domain-like"/>
    <property type="match status" value="1"/>
</dbReference>
<feature type="binding site" evidence="6">
    <location>
        <begin position="62"/>
        <end position="65"/>
    </location>
    <ligand>
        <name>NADP(+)</name>
        <dbReference type="ChEBI" id="CHEBI:58349"/>
    </ligand>
</feature>
<feature type="domain" description="Pyrroline-5-carboxylate reductase dimerisation" evidence="9">
    <location>
        <begin position="154"/>
        <end position="258"/>
    </location>
</feature>
<comment type="catalytic activity">
    <reaction evidence="4">
        <text>L-proline + NAD(+) = (S)-1-pyrroline-5-carboxylate + NADH + 2 H(+)</text>
        <dbReference type="Rhea" id="RHEA:14105"/>
        <dbReference type="ChEBI" id="CHEBI:15378"/>
        <dbReference type="ChEBI" id="CHEBI:17388"/>
        <dbReference type="ChEBI" id="CHEBI:57540"/>
        <dbReference type="ChEBI" id="CHEBI:57945"/>
        <dbReference type="ChEBI" id="CHEBI:60039"/>
        <dbReference type="EC" id="1.5.1.2"/>
    </reaction>
</comment>
<proteinExistence type="inferred from homology"/>
<dbReference type="RefSeq" id="WP_131776726.1">
    <property type="nucleotide sequence ID" value="NZ_BMOB01000005.1"/>
</dbReference>
<feature type="domain" description="Pyrroline-5-carboxylate reductase catalytic N-terminal" evidence="8">
    <location>
        <begin position="3"/>
        <end position="91"/>
    </location>
</feature>
<reference evidence="10" key="1">
    <citation type="journal article" date="2014" name="Int. J. Syst. Evol. Microbiol.">
        <title>Complete genome sequence of Corynebacterium casei LMG S-19264T (=DSM 44701T), isolated from a smear-ripened cheese.</title>
        <authorList>
            <consortium name="US DOE Joint Genome Institute (JGI-PGF)"/>
            <person name="Walter F."/>
            <person name="Albersmeier A."/>
            <person name="Kalinowski J."/>
            <person name="Ruckert C."/>
        </authorList>
    </citation>
    <scope>NUCLEOTIDE SEQUENCE</scope>
    <source>
        <strain evidence="10">JCM 13919</strain>
    </source>
</reference>
<dbReference type="GO" id="GO:0005737">
    <property type="term" value="C:cytoplasm"/>
    <property type="evidence" value="ECO:0007669"/>
    <property type="project" value="UniProtKB-SubCell"/>
</dbReference>
<dbReference type="InterPro" id="IPR028939">
    <property type="entry name" value="P5C_Rdtase_cat_N"/>
</dbReference>
<dbReference type="OrthoDB" id="9805754at2"/>
<keyword evidence="4 7" id="KW-0641">Proline biosynthesis</keyword>
<gene>
    <name evidence="4 10" type="primary">proC</name>
    <name evidence="10" type="ORF">GCM10007966_13090</name>
</gene>
<comment type="function">
    <text evidence="4">Catalyzes the reduction of 1-pyrroline-5-carboxylate (PCA) to L-proline.</text>
</comment>
<dbReference type="InterPro" id="IPR000304">
    <property type="entry name" value="Pyrroline-COOH_reductase"/>
</dbReference>
<dbReference type="InterPro" id="IPR029036">
    <property type="entry name" value="P5CR_dimer"/>
</dbReference>
<keyword evidence="11" id="KW-1185">Reference proteome</keyword>
<evidence type="ECO:0000313" key="11">
    <source>
        <dbReference type="Proteomes" id="UP000630149"/>
    </source>
</evidence>
<dbReference type="PROSITE" id="PS00521">
    <property type="entry name" value="P5CR"/>
    <property type="match status" value="1"/>
</dbReference>
<keyword evidence="3 4" id="KW-0560">Oxidoreductase</keyword>
<dbReference type="InterPro" id="IPR036291">
    <property type="entry name" value="NAD(P)-bd_dom_sf"/>
</dbReference>
<dbReference type="Proteomes" id="UP000630149">
    <property type="component" value="Unassembled WGS sequence"/>
</dbReference>
<sequence>MNITFVGFGNMAKAIAHGLLNEKSIKLSASSPSLSNGTTAKGINTHSNNLVFLPEADVVILAVKPVMMKSVMQEIIAMIPPKALVISVAAGIPLSWFNQFNEKLAVVRAMPNIASSVGKGATPLVANPQVTLAQKKQAEFIFNATGLTTWVMEEEAMDAFNALSGSGPAYVFLFMEEMIHAACALGLEKETAKTFTMQTVAGALELAEQGNLELSVLRKHVTSQGGTTAAALEVFKQQAFGNLISLAMKAAYNRAKELGLMNTNQNT</sequence>
<dbReference type="PANTHER" id="PTHR11645">
    <property type="entry name" value="PYRROLINE-5-CARBOXYLATE REDUCTASE"/>
    <property type="match status" value="1"/>
</dbReference>
<dbReference type="GO" id="GO:0004735">
    <property type="term" value="F:pyrroline-5-carboxylate reductase activity"/>
    <property type="evidence" value="ECO:0007669"/>
    <property type="project" value="UniProtKB-UniRule"/>
</dbReference>
<keyword evidence="4" id="KW-0963">Cytoplasm</keyword>
<dbReference type="HAMAP" id="MF_01925">
    <property type="entry name" value="P5C_reductase"/>
    <property type="match status" value="1"/>
</dbReference>
<evidence type="ECO:0000259" key="8">
    <source>
        <dbReference type="Pfam" id="PF03807"/>
    </source>
</evidence>
<comment type="subcellular location">
    <subcellularLocation>
        <location evidence="4">Cytoplasm</location>
    </subcellularLocation>
</comment>
<evidence type="ECO:0000259" key="9">
    <source>
        <dbReference type="Pfam" id="PF14748"/>
    </source>
</evidence>
<evidence type="ECO:0000256" key="5">
    <source>
        <dbReference type="NCBIfam" id="TIGR00112"/>
    </source>
</evidence>
<dbReference type="Pfam" id="PF03807">
    <property type="entry name" value="F420_oxidored"/>
    <property type="match status" value="1"/>
</dbReference>
<comment type="caution">
    <text evidence="10">The sequence shown here is derived from an EMBL/GenBank/DDBJ whole genome shotgun (WGS) entry which is preliminary data.</text>
</comment>